<name>A0ABV9L243_9BACT</name>
<evidence type="ECO:0000259" key="2">
    <source>
        <dbReference type="PROSITE" id="PS01124"/>
    </source>
</evidence>
<evidence type="ECO:0000313" key="4">
    <source>
        <dbReference type="Proteomes" id="UP001596023"/>
    </source>
</evidence>
<evidence type="ECO:0000313" key="3">
    <source>
        <dbReference type="EMBL" id="MFC4676327.1"/>
    </source>
</evidence>
<accession>A0ABV9L243</accession>
<feature type="transmembrane region" description="Helical" evidence="1">
    <location>
        <begin position="47"/>
        <end position="66"/>
    </location>
</feature>
<comment type="caution">
    <text evidence="3">The sequence shown here is derived from an EMBL/GenBank/DDBJ whole genome shotgun (WGS) entry which is preliminary data.</text>
</comment>
<feature type="transmembrane region" description="Helical" evidence="1">
    <location>
        <begin position="107"/>
        <end position="127"/>
    </location>
</feature>
<keyword evidence="1" id="KW-0472">Membrane</keyword>
<reference evidence="4" key="1">
    <citation type="journal article" date="2019" name="Int. J. Syst. Evol. Microbiol.">
        <title>The Global Catalogue of Microorganisms (GCM) 10K type strain sequencing project: providing services to taxonomists for standard genome sequencing and annotation.</title>
        <authorList>
            <consortium name="The Broad Institute Genomics Platform"/>
            <consortium name="The Broad Institute Genome Sequencing Center for Infectious Disease"/>
            <person name="Wu L."/>
            <person name="Ma J."/>
        </authorList>
    </citation>
    <scope>NUCLEOTIDE SEQUENCE [LARGE SCALE GENOMIC DNA]</scope>
    <source>
        <strain evidence="4">CCUG 66188</strain>
    </source>
</reference>
<sequence length="378" mass="44262">MDLGGISFEDLNSTSSFIPAAIALTSFGLFAYSFRQKLPPKENRIRVIVAAYLLISFTILFFSGMYQALESIIRYILPLSSLGIQVMQVLFYHFVSEVTINERRNKTIPIFHYYVPILLLLVQSLFYYRDFGILTSLGDLSYYLENYFFVTCSLYILFYTILSLRKVKEYHETLNKKFSGDKKEIRITWLYWVISLKFITVACMVLYALNPTISSLVLYIIVQPLICSLLTFHTLLREYVFVYQDISNSIMTRGGNIMNIRTDVINELRTSENETFDNSVINQKEFEKYFRVHKPYLNADLKITDLTGIFITNRTYLSRFINEIYGMNFKDYVNSWRLMEMDRLLRLKKNQGKSIGSLCGQAGFGSIRSYWRVKKTKE</sequence>
<keyword evidence="4" id="KW-1185">Reference proteome</keyword>
<feature type="transmembrane region" description="Helical" evidence="1">
    <location>
        <begin position="188"/>
        <end position="210"/>
    </location>
</feature>
<dbReference type="Proteomes" id="UP001596023">
    <property type="component" value="Unassembled WGS sequence"/>
</dbReference>
<feature type="transmembrane region" description="Helical" evidence="1">
    <location>
        <begin position="72"/>
        <end position="95"/>
    </location>
</feature>
<dbReference type="InterPro" id="IPR018060">
    <property type="entry name" value="HTH_AraC"/>
</dbReference>
<protein>
    <recommendedName>
        <fullName evidence="2">HTH araC/xylS-type domain-containing protein</fullName>
    </recommendedName>
</protein>
<gene>
    <name evidence="3" type="ORF">ACFO6W_21835</name>
</gene>
<dbReference type="EMBL" id="JBHSGN010000132">
    <property type="protein sequence ID" value="MFC4676327.1"/>
    <property type="molecule type" value="Genomic_DNA"/>
</dbReference>
<feature type="domain" description="HTH araC/xylS-type" evidence="2">
    <location>
        <begin position="287"/>
        <end position="378"/>
    </location>
</feature>
<feature type="transmembrane region" description="Helical" evidence="1">
    <location>
        <begin position="147"/>
        <end position="167"/>
    </location>
</feature>
<dbReference type="Gene3D" id="1.10.10.60">
    <property type="entry name" value="Homeodomain-like"/>
    <property type="match status" value="1"/>
</dbReference>
<keyword evidence="1" id="KW-0812">Transmembrane</keyword>
<dbReference type="PROSITE" id="PS01124">
    <property type="entry name" value="HTH_ARAC_FAMILY_2"/>
    <property type="match status" value="1"/>
</dbReference>
<feature type="transmembrane region" description="Helical" evidence="1">
    <location>
        <begin position="216"/>
        <end position="236"/>
    </location>
</feature>
<evidence type="ECO:0000256" key="1">
    <source>
        <dbReference type="SAM" id="Phobius"/>
    </source>
</evidence>
<proteinExistence type="predicted"/>
<keyword evidence="1" id="KW-1133">Transmembrane helix</keyword>
<organism evidence="3 4">
    <name type="scientific">Dysgonomonas termitidis</name>
    <dbReference type="NCBI Taxonomy" id="1516126"/>
    <lineage>
        <taxon>Bacteria</taxon>
        <taxon>Pseudomonadati</taxon>
        <taxon>Bacteroidota</taxon>
        <taxon>Bacteroidia</taxon>
        <taxon>Bacteroidales</taxon>
        <taxon>Dysgonomonadaceae</taxon>
        <taxon>Dysgonomonas</taxon>
    </lineage>
</organism>
<dbReference type="RefSeq" id="WP_380000452.1">
    <property type="nucleotide sequence ID" value="NZ_JBHSGN010000132.1"/>
</dbReference>
<feature type="transmembrane region" description="Helical" evidence="1">
    <location>
        <begin position="17"/>
        <end position="35"/>
    </location>
</feature>